<name>M0QQH6_9ACTN</name>
<dbReference type="Pfam" id="PF18029">
    <property type="entry name" value="Glyoxalase_6"/>
    <property type="match status" value="1"/>
</dbReference>
<dbReference type="Proteomes" id="UP000011666">
    <property type="component" value="Unassembled WGS sequence"/>
</dbReference>
<keyword evidence="3" id="KW-1185">Reference proteome</keyword>
<sequence>MTISPVMITVDTADSSTLGRWWAEQTGGSVVHDDGGFCVVVVADSPRLAFQQVAEPTAGKNRIHLDLTAPDLTAEVARLTSVGATVVDEHAMEGFRWVTLADPDGNQFCVSEAQVEAEFFG</sequence>
<dbReference type="AlphaFoldDB" id="M0QQH6"/>
<dbReference type="CDD" id="cd06587">
    <property type="entry name" value="VOC"/>
    <property type="match status" value="1"/>
</dbReference>
<protein>
    <recommendedName>
        <fullName evidence="1">VOC domain-containing protein</fullName>
    </recommendedName>
</protein>
<dbReference type="STRING" id="1223545.GS4_26_01500"/>
<gene>
    <name evidence="2" type="ORF">GS4_26_01500</name>
</gene>
<dbReference type="RefSeq" id="WP_007623027.1">
    <property type="nucleotide sequence ID" value="NZ_BANX01000026.1"/>
</dbReference>
<dbReference type="PROSITE" id="PS51819">
    <property type="entry name" value="VOC"/>
    <property type="match status" value="1"/>
</dbReference>
<proteinExistence type="predicted"/>
<comment type="caution">
    <text evidence="2">The sequence shown here is derived from an EMBL/GenBank/DDBJ whole genome shotgun (WGS) entry which is preliminary data.</text>
</comment>
<evidence type="ECO:0000313" key="2">
    <source>
        <dbReference type="EMBL" id="GAC69702.1"/>
    </source>
</evidence>
<reference evidence="2 3" key="1">
    <citation type="submission" date="2013-01" db="EMBL/GenBank/DDBJ databases">
        <title>Whole genome shotgun sequence of Gordonia soli NBRC 108243.</title>
        <authorList>
            <person name="Isaki-Nakamura S."/>
            <person name="Hosoyama A."/>
            <person name="Tsuchikane K."/>
            <person name="Ando Y."/>
            <person name="Baba S."/>
            <person name="Ohji S."/>
            <person name="Hamada M."/>
            <person name="Tamura T."/>
            <person name="Yamazoe A."/>
            <person name="Yamazaki S."/>
            <person name="Fujita N."/>
        </authorList>
    </citation>
    <scope>NUCLEOTIDE SEQUENCE [LARGE SCALE GENOMIC DNA]</scope>
    <source>
        <strain evidence="2 3">NBRC 108243</strain>
    </source>
</reference>
<dbReference type="OrthoDB" id="3212826at2"/>
<evidence type="ECO:0000313" key="3">
    <source>
        <dbReference type="Proteomes" id="UP000011666"/>
    </source>
</evidence>
<dbReference type="InterPro" id="IPR041581">
    <property type="entry name" value="Glyoxalase_6"/>
</dbReference>
<dbReference type="EMBL" id="BANX01000026">
    <property type="protein sequence ID" value="GAC69702.1"/>
    <property type="molecule type" value="Genomic_DNA"/>
</dbReference>
<evidence type="ECO:0000259" key="1">
    <source>
        <dbReference type="PROSITE" id="PS51819"/>
    </source>
</evidence>
<dbReference type="InterPro" id="IPR037523">
    <property type="entry name" value="VOC_core"/>
</dbReference>
<accession>M0QQH6</accession>
<dbReference type="Gene3D" id="3.10.180.10">
    <property type="entry name" value="2,3-Dihydroxybiphenyl 1,2-Dioxygenase, domain 1"/>
    <property type="match status" value="1"/>
</dbReference>
<feature type="domain" description="VOC" evidence="1">
    <location>
        <begin position="4"/>
        <end position="113"/>
    </location>
</feature>
<dbReference type="InterPro" id="IPR029068">
    <property type="entry name" value="Glyas_Bleomycin-R_OHBP_Dase"/>
</dbReference>
<organism evidence="2 3">
    <name type="scientific">Gordonia soli NBRC 108243</name>
    <dbReference type="NCBI Taxonomy" id="1223545"/>
    <lineage>
        <taxon>Bacteria</taxon>
        <taxon>Bacillati</taxon>
        <taxon>Actinomycetota</taxon>
        <taxon>Actinomycetes</taxon>
        <taxon>Mycobacteriales</taxon>
        <taxon>Gordoniaceae</taxon>
        <taxon>Gordonia</taxon>
    </lineage>
</organism>
<dbReference type="PANTHER" id="PTHR35908">
    <property type="entry name" value="HYPOTHETICAL FUSION PROTEIN"/>
    <property type="match status" value="1"/>
</dbReference>
<dbReference type="SUPFAM" id="SSF54593">
    <property type="entry name" value="Glyoxalase/Bleomycin resistance protein/Dihydroxybiphenyl dioxygenase"/>
    <property type="match status" value="1"/>
</dbReference>
<dbReference type="PANTHER" id="PTHR35908:SF1">
    <property type="entry name" value="CONSERVED PROTEIN"/>
    <property type="match status" value="1"/>
</dbReference>
<dbReference type="eggNOG" id="COG0346">
    <property type="taxonomic scope" value="Bacteria"/>
</dbReference>